<sequence length="238" mass="23761">MNAVPEIQTKPSRIHPLVAAAAVSVILACGTGVAAMTGLLPSSKATATTVTASPLVDAQVVKTQAVTQASQPVTQASQPVSQASQPAAATQPAASLPRAVRGHHPTPVRRPAPVQENASYTPPPAPAYDPYAGEVTAVNAVQTAQPTTGLGAIGGAVVGGLAGTQIGNGRGRTAATIIGAIGGGLAGNQIEHVVHKATTYQVQVRMNDGSVRNFNYEAAPGVAVGQKVHVSGETLTPA</sequence>
<evidence type="ECO:0000256" key="2">
    <source>
        <dbReference type="ARBA" id="ARBA00023136"/>
    </source>
</evidence>
<comment type="caution">
    <text evidence="5">The sequence shown here is derived from an EMBL/GenBank/DDBJ whole genome shotgun (WGS) entry which is preliminary data.</text>
</comment>
<proteinExistence type="predicted"/>
<evidence type="ECO:0000259" key="4">
    <source>
        <dbReference type="Pfam" id="PF05433"/>
    </source>
</evidence>
<dbReference type="Pfam" id="PF05433">
    <property type="entry name" value="Rick_17kDa_Anti"/>
    <property type="match status" value="1"/>
</dbReference>
<dbReference type="InterPro" id="IPR051407">
    <property type="entry name" value="Bact_OM_lipoprot/Surf_antigen"/>
</dbReference>
<comment type="subcellular location">
    <subcellularLocation>
        <location evidence="1">Membrane</location>
    </subcellularLocation>
</comment>
<evidence type="ECO:0000256" key="3">
    <source>
        <dbReference type="SAM" id="MobiDB-lite"/>
    </source>
</evidence>
<dbReference type="InterPro" id="IPR008816">
    <property type="entry name" value="Gly_zipper_2TM_dom"/>
</dbReference>
<dbReference type="AlphaFoldDB" id="A0A158B723"/>
<dbReference type="EMBL" id="FCOX02000009">
    <property type="protein sequence ID" value="SAK65895.1"/>
    <property type="molecule type" value="Genomic_DNA"/>
</dbReference>
<dbReference type="RefSeq" id="WP_062604710.1">
    <property type="nucleotide sequence ID" value="NZ_FCOX02000009.1"/>
</dbReference>
<name>A0A158B723_9BURK</name>
<evidence type="ECO:0000313" key="5">
    <source>
        <dbReference type="EMBL" id="SAK65895.1"/>
    </source>
</evidence>
<dbReference type="PANTHER" id="PTHR35603:SF2">
    <property type="entry name" value="OUTER MEMBRANE LIPOPROTEIN"/>
    <property type="match status" value="1"/>
</dbReference>
<feature type="region of interest" description="Disordered" evidence="3">
    <location>
        <begin position="76"/>
        <end position="127"/>
    </location>
</feature>
<dbReference type="GO" id="GO:0019867">
    <property type="term" value="C:outer membrane"/>
    <property type="evidence" value="ECO:0007669"/>
    <property type="project" value="InterPro"/>
</dbReference>
<protein>
    <submittedName>
        <fullName evidence="5">Outer membrane lipoprotein</fullName>
    </submittedName>
</protein>
<dbReference type="OrthoDB" id="5298735at2"/>
<evidence type="ECO:0000313" key="6">
    <source>
        <dbReference type="Proteomes" id="UP000071859"/>
    </source>
</evidence>
<keyword evidence="6" id="KW-1185">Reference proteome</keyword>
<gene>
    <name evidence="5" type="ORF">AWB78_02367</name>
</gene>
<feature type="compositionally biased region" description="Low complexity" evidence="3">
    <location>
        <begin position="76"/>
        <end position="95"/>
    </location>
</feature>
<reference evidence="5" key="1">
    <citation type="submission" date="2016-01" db="EMBL/GenBank/DDBJ databases">
        <authorList>
            <person name="Peeters C."/>
        </authorList>
    </citation>
    <scope>NUCLEOTIDE SEQUENCE</scope>
    <source>
        <strain evidence="5">LMG 29321</strain>
    </source>
</reference>
<feature type="domain" description="Glycine zipper 2TM" evidence="4">
    <location>
        <begin position="150"/>
        <end position="191"/>
    </location>
</feature>
<organism evidence="5 6">
    <name type="scientific">Caballeronia calidae</name>
    <dbReference type="NCBI Taxonomy" id="1777139"/>
    <lineage>
        <taxon>Bacteria</taxon>
        <taxon>Pseudomonadati</taxon>
        <taxon>Pseudomonadota</taxon>
        <taxon>Betaproteobacteria</taxon>
        <taxon>Burkholderiales</taxon>
        <taxon>Burkholderiaceae</taxon>
        <taxon>Caballeronia</taxon>
    </lineage>
</organism>
<dbReference type="PANTHER" id="PTHR35603">
    <property type="match status" value="1"/>
</dbReference>
<evidence type="ECO:0000256" key="1">
    <source>
        <dbReference type="ARBA" id="ARBA00004370"/>
    </source>
</evidence>
<keyword evidence="2" id="KW-0472">Membrane</keyword>
<accession>A0A158B723</accession>
<keyword evidence="5" id="KW-0449">Lipoprotein</keyword>
<dbReference type="Proteomes" id="UP000071859">
    <property type="component" value="Unassembled WGS sequence"/>
</dbReference>